<comment type="similarity">
    <text evidence="5">Belongs to the TMTC family.</text>
</comment>
<dbReference type="InterPro" id="IPR019734">
    <property type="entry name" value="TPR_rpt"/>
</dbReference>
<evidence type="ECO:0000256" key="8">
    <source>
        <dbReference type="ARBA" id="ARBA00022692"/>
    </source>
</evidence>
<evidence type="ECO:0000256" key="15">
    <source>
        <dbReference type="ARBA" id="ARBA00045102"/>
    </source>
</evidence>
<evidence type="ECO:0000256" key="11">
    <source>
        <dbReference type="ARBA" id="ARBA00022824"/>
    </source>
</evidence>
<keyword evidence="9" id="KW-0677">Repeat</keyword>
<dbReference type="PANTHER" id="PTHR44809:SF1">
    <property type="entry name" value="PROTEIN O-MANNOSYL-TRANSFERASE TMTC1"/>
    <property type="match status" value="1"/>
</dbReference>
<keyword evidence="10 16" id="KW-0802">TPR repeat</keyword>
<evidence type="ECO:0000313" key="20">
    <source>
        <dbReference type="EMBL" id="VVC86951.1"/>
    </source>
</evidence>
<keyword evidence="12 18" id="KW-1133">Transmembrane helix</keyword>
<keyword evidence="8 18" id="KW-0812">Transmembrane</keyword>
<evidence type="ECO:0000256" key="14">
    <source>
        <dbReference type="ARBA" id="ARBA00045085"/>
    </source>
</evidence>
<proteinExistence type="inferred from homology"/>
<feature type="transmembrane region" description="Helical" evidence="18">
    <location>
        <begin position="129"/>
        <end position="147"/>
    </location>
</feature>
<dbReference type="PROSITE" id="PS50005">
    <property type="entry name" value="TPR"/>
    <property type="match status" value="1"/>
</dbReference>
<comment type="subcellular location">
    <subcellularLocation>
        <location evidence="3">Endoplasmic reticulum</location>
    </subcellularLocation>
    <subcellularLocation>
        <location evidence="2">Membrane</location>
        <topology evidence="2">Multi-pass membrane protein</topology>
    </subcellularLocation>
</comment>
<evidence type="ECO:0000256" key="1">
    <source>
        <dbReference type="ARBA" id="ARBA00003582"/>
    </source>
</evidence>
<comment type="pathway">
    <text evidence="4">Protein modification; protein glycosylation.</text>
</comment>
<feature type="transmembrane region" description="Helical" evidence="18">
    <location>
        <begin position="47"/>
        <end position="64"/>
    </location>
</feature>
<dbReference type="AlphaFoldDB" id="A0A5E4PME1"/>
<comment type="catalytic activity">
    <reaction evidence="15">
        <text>a di-trans,poly-cis-dolichyl beta-D-mannosyl phosphate + L-seryl-[protein] = 3-O-(alpha-D-mannosyl)-L-seryl-[protein] + a di-trans,poly-cis-dolichyl phosphate + H(+)</text>
        <dbReference type="Rhea" id="RHEA:17377"/>
        <dbReference type="Rhea" id="RHEA-COMP:9863"/>
        <dbReference type="Rhea" id="RHEA-COMP:13546"/>
        <dbReference type="Rhea" id="RHEA-COMP:19498"/>
        <dbReference type="Rhea" id="RHEA-COMP:19501"/>
        <dbReference type="ChEBI" id="CHEBI:15378"/>
        <dbReference type="ChEBI" id="CHEBI:29999"/>
        <dbReference type="ChEBI" id="CHEBI:57683"/>
        <dbReference type="ChEBI" id="CHEBI:58211"/>
        <dbReference type="ChEBI" id="CHEBI:137321"/>
        <dbReference type="EC" id="2.4.1.109"/>
    </reaction>
</comment>
<dbReference type="EC" id="2.4.1.109" evidence="6"/>
<evidence type="ECO:0000256" key="12">
    <source>
        <dbReference type="ARBA" id="ARBA00022989"/>
    </source>
</evidence>
<dbReference type="UniPathway" id="UPA00378"/>
<evidence type="ECO:0000256" key="6">
    <source>
        <dbReference type="ARBA" id="ARBA00012839"/>
    </source>
</evidence>
<dbReference type="InterPro" id="IPR011990">
    <property type="entry name" value="TPR-like_helical_dom_sf"/>
</dbReference>
<dbReference type="Pfam" id="PF00515">
    <property type="entry name" value="TPR_1"/>
    <property type="match status" value="1"/>
</dbReference>
<name>A0A5E4PME1_9NEOP</name>
<reference evidence="20 21" key="1">
    <citation type="submission" date="2017-07" db="EMBL/GenBank/DDBJ databases">
        <authorList>
            <person name="Talla V."/>
            <person name="Backstrom N."/>
        </authorList>
    </citation>
    <scope>NUCLEOTIDE SEQUENCE [LARGE SCALE GENOMIC DNA]</scope>
</reference>
<feature type="repeat" description="TPR" evidence="16">
    <location>
        <begin position="151"/>
        <end position="184"/>
    </location>
</feature>
<dbReference type="Gene3D" id="1.25.40.10">
    <property type="entry name" value="Tetratricopeptide repeat domain"/>
    <property type="match status" value="1"/>
</dbReference>
<evidence type="ECO:0000256" key="4">
    <source>
        <dbReference type="ARBA" id="ARBA00004922"/>
    </source>
</evidence>
<keyword evidence="21" id="KW-1185">Reference proteome</keyword>
<comment type="catalytic activity">
    <reaction evidence="14">
        <text>a di-trans,poly-cis-dolichyl beta-D-mannosyl phosphate + L-threonyl-[protein] = 3-O-(alpha-D-mannosyl)-L-threonyl-[protein] + a di-trans,poly-cis-dolichyl phosphate + H(+)</text>
        <dbReference type="Rhea" id="RHEA:53396"/>
        <dbReference type="Rhea" id="RHEA-COMP:11060"/>
        <dbReference type="Rhea" id="RHEA-COMP:13547"/>
        <dbReference type="Rhea" id="RHEA-COMP:19498"/>
        <dbReference type="Rhea" id="RHEA-COMP:19501"/>
        <dbReference type="ChEBI" id="CHEBI:15378"/>
        <dbReference type="ChEBI" id="CHEBI:30013"/>
        <dbReference type="ChEBI" id="CHEBI:57683"/>
        <dbReference type="ChEBI" id="CHEBI:58211"/>
        <dbReference type="ChEBI" id="CHEBI:137323"/>
        <dbReference type="EC" id="2.4.1.109"/>
    </reaction>
</comment>
<keyword evidence="13 18" id="KW-0472">Membrane</keyword>
<dbReference type="GO" id="GO:0016020">
    <property type="term" value="C:membrane"/>
    <property type="evidence" value="ECO:0007669"/>
    <property type="project" value="UniProtKB-SubCell"/>
</dbReference>
<evidence type="ECO:0000256" key="9">
    <source>
        <dbReference type="ARBA" id="ARBA00022737"/>
    </source>
</evidence>
<dbReference type="EMBL" id="FZQP02000049">
    <property type="protein sequence ID" value="VVC86951.1"/>
    <property type="molecule type" value="Genomic_DNA"/>
</dbReference>
<evidence type="ECO:0000256" key="16">
    <source>
        <dbReference type="PROSITE-ProRule" id="PRU00339"/>
    </source>
</evidence>
<dbReference type="Pfam" id="PF08409">
    <property type="entry name" value="TMTC_DUF1736"/>
    <property type="match status" value="1"/>
</dbReference>
<evidence type="ECO:0000313" key="21">
    <source>
        <dbReference type="Proteomes" id="UP000324832"/>
    </source>
</evidence>
<dbReference type="SMART" id="SM00028">
    <property type="entry name" value="TPR"/>
    <property type="match status" value="1"/>
</dbReference>
<dbReference type="GO" id="GO:0005783">
    <property type="term" value="C:endoplasmic reticulum"/>
    <property type="evidence" value="ECO:0007669"/>
    <property type="project" value="UniProtKB-SubCell"/>
</dbReference>
<evidence type="ECO:0000256" key="17">
    <source>
        <dbReference type="SAM" id="MobiDB-lite"/>
    </source>
</evidence>
<evidence type="ECO:0000256" key="5">
    <source>
        <dbReference type="ARBA" id="ARBA00007882"/>
    </source>
</evidence>
<evidence type="ECO:0000256" key="7">
    <source>
        <dbReference type="ARBA" id="ARBA00022679"/>
    </source>
</evidence>
<dbReference type="GO" id="GO:0004169">
    <property type="term" value="F:dolichyl-phosphate-mannose-protein mannosyltransferase activity"/>
    <property type="evidence" value="ECO:0007669"/>
    <property type="project" value="UniProtKB-EC"/>
</dbReference>
<evidence type="ECO:0000256" key="3">
    <source>
        <dbReference type="ARBA" id="ARBA00004240"/>
    </source>
</evidence>
<feature type="compositionally biased region" description="Polar residues" evidence="17">
    <location>
        <begin position="390"/>
        <end position="404"/>
    </location>
</feature>
<sequence length="467" mass="53249">MLAKETGVTVLLLNLAIDLYRCWPVIKRSICSLKIEKKCSGLSIRSLKVVVSLLLLLSIRLGLLQGTWPVFSPQDNPAAFHSTFFVRLMTFCYLAAFNWWLLLCPWTLSHDWQMGSVPLITSGWDPRNLVTFAAFGALLLLADIASLPQNAKLHYNLGNFLRETDQHDDAVKHYKEALRLWPTYASAHNNMGTLVVGTHTAEHHFLLAIMYNKHHMLERCIWLQPRFVQAHVELLTLKPDAEKIGILRRLLELEPTNWEHYILYGNWLKDKGLPGASAKYFAEATRLSFRIKISERSVRSDLVSLRSTALVYRALGQKSRILQLLTRWHTWRRGRPSPAAHIYLRDWSLKIELEGRAQAYSRAVNPAPPKSTCFDHNQLVVETKKDNPSAAKNQASKHQSAKTSSVCKTCVKKRNLSVSTQIKTTHNKSEIGLKHKKCTPHAKDKNNNNIISKLNTPMAEHILMKTF</sequence>
<dbReference type="PROSITE" id="PS50293">
    <property type="entry name" value="TPR_REGION"/>
    <property type="match status" value="1"/>
</dbReference>
<accession>A0A5E4PME1</accession>
<keyword evidence="11" id="KW-0256">Endoplasmic reticulum</keyword>
<dbReference type="InterPro" id="IPR052943">
    <property type="entry name" value="TMTC_O-mannosyl-trnsfr"/>
</dbReference>
<comment type="function">
    <text evidence="1">Transfers mannosyl residues to the hydroxyl group of serine or threonine residues.</text>
</comment>
<dbReference type="PANTHER" id="PTHR44809">
    <property type="match status" value="1"/>
</dbReference>
<dbReference type="Proteomes" id="UP000324832">
    <property type="component" value="Unassembled WGS sequence"/>
</dbReference>
<evidence type="ECO:0000259" key="19">
    <source>
        <dbReference type="Pfam" id="PF08409"/>
    </source>
</evidence>
<dbReference type="SUPFAM" id="SSF48452">
    <property type="entry name" value="TPR-like"/>
    <property type="match status" value="1"/>
</dbReference>
<evidence type="ECO:0000256" key="18">
    <source>
        <dbReference type="SAM" id="Phobius"/>
    </source>
</evidence>
<dbReference type="InterPro" id="IPR013618">
    <property type="entry name" value="TMTC_DUF1736"/>
</dbReference>
<protein>
    <recommendedName>
        <fullName evidence="6">dolichyl-phosphate-mannose--protein mannosyltransferase</fullName>
        <ecNumber evidence="6">2.4.1.109</ecNumber>
    </recommendedName>
</protein>
<evidence type="ECO:0000256" key="2">
    <source>
        <dbReference type="ARBA" id="ARBA00004141"/>
    </source>
</evidence>
<feature type="transmembrane region" description="Helical" evidence="18">
    <location>
        <begin position="84"/>
        <end position="108"/>
    </location>
</feature>
<evidence type="ECO:0000256" key="10">
    <source>
        <dbReference type="ARBA" id="ARBA00022803"/>
    </source>
</evidence>
<feature type="domain" description="DUF1736" evidence="19">
    <location>
        <begin position="66"/>
        <end position="138"/>
    </location>
</feature>
<evidence type="ECO:0000256" key="13">
    <source>
        <dbReference type="ARBA" id="ARBA00023136"/>
    </source>
</evidence>
<organism evidence="20 21">
    <name type="scientific">Leptidea sinapis</name>
    <dbReference type="NCBI Taxonomy" id="189913"/>
    <lineage>
        <taxon>Eukaryota</taxon>
        <taxon>Metazoa</taxon>
        <taxon>Ecdysozoa</taxon>
        <taxon>Arthropoda</taxon>
        <taxon>Hexapoda</taxon>
        <taxon>Insecta</taxon>
        <taxon>Pterygota</taxon>
        <taxon>Neoptera</taxon>
        <taxon>Endopterygota</taxon>
        <taxon>Lepidoptera</taxon>
        <taxon>Glossata</taxon>
        <taxon>Ditrysia</taxon>
        <taxon>Papilionoidea</taxon>
        <taxon>Pieridae</taxon>
        <taxon>Dismorphiinae</taxon>
        <taxon>Leptidea</taxon>
    </lineage>
</organism>
<keyword evidence="7" id="KW-0808">Transferase</keyword>
<gene>
    <name evidence="20" type="ORF">LSINAPIS_LOCUS679</name>
</gene>
<feature type="region of interest" description="Disordered" evidence="17">
    <location>
        <begin position="385"/>
        <end position="404"/>
    </location>
</feature>